<evidence type="ECO:0008006" key="3">
    <source>
        <dbReference type="Google" id="ProtNLM"/>
    </source>
</evidence>
<evidence type="ECO:0000313" key="2">
    <source>
        <dbReference type="EMBL" id="CEK94498.1"/>
    </source>
</evidence>
<reference evidence="1" key="1">
    <citation type="submission" date="2014-12" db="EMBL/GenBank/DDBJ databases">
        <title>Insight into the proteome of Arion vulgaris.</title>
        <authorList>
            <person name="Aradska J."/>
            <person name="Bulat T."/>
            <person name="Smidak R."/>
            <person name="Sarate P."/>
            <person name="Gangsoo J."/>
            <person name="Sialana F."/>
            <person name="Bilban M."/>
            <person name="Lubec G."/>
        </authorList>
    </citation>
    <scope>NUCLEOTIDE SEQUENCE</scope>
    <source>
        <tissue evidence="1">Skin</tissue>
    </source>
</reference>
<name>A0A0B7BMJ1_9EUPU</name>
<evidence type="ECO:0000313" key="1">
    <source>
        <dbReference type="EMBL" id="CEK94494.1"/>
    </source>
</evidence>
<accession>A0A0B7BMJ1</accession>
<protein>
    <recommendedName>
        <fullName evidence="3">Reverse transcriptase domain-containing protein</fullName>
    </recommendedName>
</protein>
<sequence length="133" mass="15488">MAFLDHFIQQTNRNDREARLNIISLLSEQCVNTEWNDDLEFTSEEIRAMLKRSHNTAPGPDGIQYSDISRISDEDMNELSKEFNTSLKNGEIREEWLHSYLIPLAKPNKNHKHISGFRINAMQNTMGKLLEKL</sequence>
<gene>
    <name evidence="1" type="primary">ORF201104</name>
    <name evidence="2" type="synonym">ORF201131</name>
</gene>
<dbReference type="EMBL" id="HACG01047629">
    <property type="protein sequence ID" value="CEK94494.1"/>
    <property type="molecule type" value="Transcribed_RNA"/>
</dbReference>
<proteinExistence type="predicted"/>
<dbReference type="AlphaFoldDB" id="A0A0B7BMJ1"/>
<organism evidence="1">
    <name type="scientific">Arion vulgaris</name>
    <dbReference type="NCBI Taxonomy" id="1028688"/>
    <lineage>
        <taxon>Eukaryota</taxon>
        <taxon>Metazoa</taxon>
        <taxon>Spiralia</taxon>
        <taxon>Lophotrochozoa</taxon>
        <taxon>Mollusca</taxon>
        <taxon>Gastropoda</taxon>
        <taxon>Heterobranchia</taxon>
        <taxon>Euthyneura</taxon>
        <taxon>Panpulmonata</taxon>
        <taxon>Eupulmonata</taxon>
        <taxon>Stylommatophora</taxon>
        <taxon>Helicina</taxon>
        <taxon>Arionoidea</taxon>
        <taxon>Arionidae</taxon>
        <taxon>Arion</taxon>
    </lineage>
</organism>
<dbReference type="EMBL" id="HACG01047633">
    <property type="protein sequence ID" value="CEK94498.1"/>
    <property type="molecule type" value="Transcribed_RNA"/>
</dbReference>
<feature type="non-terminal residue" evidence="1">
    <location>
        <position position="133"/>
    </location>
</feature>